<evidence type="ECO:0000313" key="4">
    <source>
        <dbReference type="Proteomes" id="UP000663581"/>
    </source>
</evidence>
<dbReference type="EMBL" id="MT701595">
    <property type="protein sequence ID" value="QPB09727.1"/>
    <property type="molecule type" value="Genomic_DNA"/>
</dbReference>
<dbReference type="InterPro" id="IPR018392">
    <property type="entry name" value="LysM"/>
</dbReference>
<evidence type="ECO:0000313" key="3">
    <source>
        <dbReference type="EMBL" id="QPB09727.1"/>
    </source>
</evidence>
<sequence length="258" mass="27838">MTTGDIQSRIMATLAAMSLIAAGGTGVQRVTAGEESKPVYGPETPEQATPKATTPADPRKAARGAHKRAEVAKRYTVRAGDSLSSIAEDKLGDADKWPNLWGANRKAVGNDPHTLHPGTVLELRTAEAPQIKPKRGNDRFTAERSKPAAPVYADNLDGWIREALSVMAQHGIPGTYQGIRRNIMRESGGNRYAVNDWDINAQNGTPSKGLLQTIEPTFRAYHVPGTSWDVFDPVANITAACNYAAHRYGSIDNVFGAY</sequence>
<dbReference type="SUPFAM" id="SSF53955">
    <property type="entry name" value="Lysozyme-like"/>
    <property type="match status" value="1"/>
</dbReference>
<dbReference type="Gene3D" id="3.10.350.10">
    <property type="entry name" value="LysM domain"/>
    <property type="match status" value="1"/>
</dbReference>
<dbReference type="InterPro" id="IPR036779">
    <property type="entry name" value="LysM_dom_sf"/>
</dbReference>
<reference evidence="3" key="1">
    <citation type="submission" date="2020-07" db="EMBL/GenBank/DDBJ databases">
        <title>Complete genome sequence of Streptomyces phage Shaeky.</title>
        <authorList>
            <person name="Shodrock S.L."/>
            <person name="Higbee T."/>
            <person name="Clark J.D."/>
            <person name="Hernandez I."/>
            <person name="Liu M."/>
            <person name="Burrowes B."/>
        </authorList>
    </citation>
    <scope>NUCLEOTIDE SEQUENCE</scope>
</reference>
<evidence type="ECO:0000259" key="2">
    <source>
        <dbReference type="PROSITE" id="PS51782"/>
    </source>
</evidence>
<dbReference type="PANTHER" id="PTHR34700">
    <property type="entry name" value="POTASSIUM BINDING PROTEIN KBP"/>
    <property type="match status" value="1"/>
</dbReference>
<keyword evidence="4" id="KW-1185">Reference proteome</keyword>
<accession>A0A873WE29</accession>
<dbReference type="InterPro" id="IPR023346">
    <property type="entry name" value="Lysozyme-like_dom_sf"/>
</dbReference>
<feature type="region of interest" description="Disordered" evidence="1">
    <location>
        <begin position="32"/>
        <end position="69"/>
    </location>
</feature>
<dbReference type="InterPro" id="IPR008258">
    <property type="entry name" value="Transglycosylase_SLT_dom_1"/>
</dbReference>
<feature type="domain" description="LysM" evidence="2">
    <location>
        <begin position="73"/>
        <end position="123"/>
    </location>
</feature>
<protein>
    <recommendedName>
        <fullName evidence="2">LysM domain-containing protein</fullName>
    </recommendedName>
</protein>
<gene>
    <name evidence="3" type="ORF">CPT_Shaeky_040</name>
</gene>
<name>A0A873WE29_9CAUD</name>
<dbReference type="Gene3D" id="1.10.530.10">
    <property type="match status" value="1"/>
</dbReference>
<organism evidence="3 4">
    <name type="scientific">Streptomyces phage Shaeky</name>
    <dbReference type="NCBI Taxonomy" id="2767586"/>
    <lineage>
        <taxon>Viruses</taxon>
        <taxon>Duplodnaviria</taxon>
        <taxon>Heunggongvirae</taxon>
        <taxon>Uroviricota</taxon>
        <taxon>Caudoviricetes</taxon>
        <taxon>Colingsworthviridae</taxon>
        <taxon>Shaekyvirus</taxon>
        <taxon>Shaekyvirus shaeky</taxon>
    </lineage>
</organism>
<evidence type="ECO:0000256" key="1">
    <source>
        <dbReference type="SAM" id="MobiDB-lite"/>
    </source>
</evidence>
<dbReference type="PROSITE" id="PS51782">
    <property type="entry name" value="LYSM"/>
    <property type="match status" value="1"/>
</dbReference>
<dbReference type="InterPro" id="IPR052196">
    <property type="entry name" value="Bact_Kbp"/>
</dbReference>
<dbReference type="PANTHER" id="PTHR34700:SF4">
    <property type="entry name" value="PHAGE-LIKE ELEMENT PBSX PROTEIN XKDP"/>
    <property type="match status" value="1"/>
</dbReference>
<dbReference type="CDD" id="cd00118">
    <property type="entry name" value="LysM"/>
    <property type="match status" value="1"/>
</dbReference>
<dbReference type="Pfam" id="PF01464">
    <property type="entry name" value="SLT"/>
    <property type="match status" value="1"/>
</dbReference>
<dbReference type="Proteomes" id="UP000663581">
    <property type="component" value="Segment"/>
</dbReference>
<proteinExistence type="predicted"/>